<dbReference type="InterPro" id="IPR017970">
    <property type="entry name" value="Homeobox_CS"/>
</dbReference>
<feature type="DNA-binding region" description="Homeobox" evidence="10">
    <location>
        <begin position="183"/>
        <end position="233"/>
    </location>
</feature>
<dbReference type="GO" id="GO:0005667">
    <property type="term" value="C:transcription regulator complex"/>
    <property type="evidence" value="ECO:0007669"/>
    <property type="project" value="TreeGrafter"/>
</dbReference>
<evidence type="ECO:0000313" key="14">
    <source>
        <dbReference type="Ensembl" id="ENSLLEP00000020188.1"/>
    </source>
</evidence>
<evidence type="ECO:0000256" key="8">
    <source>
        <dbReference type="ARBA" id="ARBA00023163"/>
    </source>
</evidence>
<keyword evidence="7 10" id="KW-0371">Homeobox</keyword>
<feature type="domain" description="Homeobox" evidence="13">
    <location>
        <begin position="181"/>
        <end position="232"/>
    </location>
</feature>
<gene>
    <name evidence="14" type="primary">SIX4</name>
</gene>
<dbReference type="CDD" id="cd00086">
    <property type="entry name" value="homeodomain"/>
    <property type="match status" value="1"/>
</dbReference>
<protein>
    <submittedName>
        <fullName evidence="14">SIX homeobox 4</fullName>
    </submittedName>
</protein>
<dbReference type="GeneTree" id="ENSGT00940000160820"/>
<comment type="subcellular location">
    <subcellularLocation>
        <location evidence="2">Cytoplasm</location>
    </subcellularLocation>
    <subcellularLocation>
        <location evidence="1 10 11">Nucleus</location>
    </subcellularLocation>
</comment>
<dbReference type="SMART" id="SM00389">
    <property type="entry name" value="HOX"/>
    <property type="match status" value="1"/>
</dbReference>
<dbReference type="InterPro" id="IPR001356">
    <property type="entry name" value="HD"/>
</dbReference>
<keyword evidence="9 10" id="KW-0539">Nucleus</keyword>
<dbReference type="Proteomes" id="UP000694569">
    <property type="component" value="Unplaced"/>
</dbReference>
<dbReference type="InterPro" id="IPR009057">
    <property type="entry name" value="Homeodomain-like_sf"/>
</dbReference>
<dbReference type="Gene3D" id="1.10.10.60">
    <property type="entry name" value="Homeodomain-like"/>
    <property type="match status" value="1"/>
</dbReference>
<dbReference type="GO" id="GO:0005737">
    <property type="term" value="C:cytoplasm"/>
    <property type="evidence" value="ECO:0007669"/>
    <property type="project" value="UniProtKB-SubCell"/>
</dbReference>
<organism evidence="14 15">
    <name type="scientific">Leptobrachium leishanense</name>
    <name type="common">Leishan spiny toad</name>
    <dbReference type="NCBI Taxonomy" id="445787"/>
    <lineage>
        <taxon>Eukaryota</taxon>
        <taxon>Metazoa</taxon>
        <taxon>Chordata</taxon>
        <taxon>Craniata</taxon>
        <taxon>Vertebrata</taxon>
        <taxon>Euteleostomi</taxon>
        <taxon>Amphibia</taxon>
        <taxon>Batrachia</taxon>
        <taxon>Anura</taxon>
        <taxon>Pelobatoidea</taxon>
        <taxon>Megophryidae</taxon>
        <taxon>Leptobrachium</taxon>
    </lineage>
</organism>
<dbReference type="AlphaFoldDB" id="A0A8C5MYP1"/>
<keyword evidence="5" id="KW-0805">Transcription regulation</keyword>
<dbReference type="PROSITE" id="PS00027">
    <property type="entry name" value="HOMEOBOX_1"/>
    <property type="match status" value="1"/>
</dbReference>
<dbReference type="FunFam" id="1.10.10.60:FF:000085">
    <property type="entry name" value="SIX homeobox 5"/>
    <property type="match status" value="1"/>
</dbReference>
<keyword evidence="4" id="KW-0217">Developmental protein</keyword>
<dbReference type="Pfam" id="PF00046">
    <property type="entry name" value="Homeodomain"/>
    <property type="match status" value="1"/>
</dbReference>
<evidence type="ECO:0000256" key="2">
    <source>
        <dbReference type="ARBA" id="ARBA00004496"/>
    </source>
</evidence>
<reference evidence="14" key="1">
    <citation type="submission" date="2025-08" db="UniProtKB">
        <authorList>
            <consortium name="Ensembl"/>
        </authorList>
    </citation>
    <scope>IDENTIFICATION</scope>
</reference>
<dbReference type="PANTHER" id="PTHR10390:SF44">
    <property type="entry name" value="SIX HOMEOBOX 4"/>
    <property type="match status" value="1"/>
</dbReference>
<evidence type="ECO:0000256" key="3">
    <source>
        <dbReference type="ARBA" id="ARBA00008161"/>
    </source>
</evidence>
<evidence type="ECO:0000259" key="13">
    <source>
        <dbReference type="PROSITE" id="PS50071"/>
    </source>
</evidence>
<dbReference type="OrthoDB" id="3501850at2759"/>
<accession>A0A8C5MYP1</accession>
<dbReference type="GO" id="GO:0000978">
    <property type="term" value="F:RNA polymerase II cis-regulatory region sequence-specific DNA binding"/>
    <property type="evidence" value="ECO:0007669"/>
    <property type="project" value="TreeGrafter"/>
</dbReference>
<evidence type="ECO:0000256" key="11">
    <source>
        <dbReference type="RuleBase" id="RU000682"/>
    </source>
</evidence>
<evidence type="ECO:0000256" key="10">
    <source>
        <dbReference type="PROSITE-ProRule" id="PRU00108"/>
    </source>
</evidence>
<dbReference type="GO" id="GO:0005634">
    <property type="term" value="C:nucleus"/>
    <property type="evidence" value="ECO:0007669"/>
    <property type="project" value="UniProtKB-SubCell"/>
</dbReference>
<reference evidence="14" key="2">
    <citation type="submission" date="2025-09" db="UniProtKB">
        <authorList>
            <consortium name="Ensembl"/>
        </authorList>
    </citation>
    <scope>IDENTIFICATION</scope>
</reference>
<evidence type="ECO:0000256" key="6">
    <source>
        <dbReference type="ARBA" id="ARBA00023125"/>
    </source>
</evidence>
<name>A0A8C5MYP1_9ANUR</name>
<evidence type="ECO:0000256" key="5">
    <source>
        <dbReference type="ARBA" id="ARBA00023015"/>
    </source>
</evidence>
<evidence type="ECO:0000256" key="7">
    <source>
        <dbReference type="ARBA" id="ARBA00023155"/>
    </source>
</evidence>
<dbReference type="PANTHER" id="PTHR10390">
    <property type="entry name" value="HOMEOBOX PROTEIN SIX"/>
    <property type="match status" value="1"/>
</dbReference>
<evidence type="ECO:0000256" key="9">
    <source>
        <dbReference type="ARBA" id="ARBA00023242"/>
    </source>
</evidence>
<proteinExistence type="inferred from homology"/>
<evidence type="ECO:0000256" key="12">
    <source>
        <dbReference type="SAM" id="MobiDB-lite"/>
    </source>
</evidence>
<keyword evidence="8" id="KW-0804">Transcription</keyword>
<evidence type="ECO:0000256" key="4">
    <source>
        <dbReference type="ARBA" id="ARBA00022473"/>
    </source>
</evidence>
<feature type="compositionally biased region" description="Basic and acidic residues" evidence="12">
    <location>
        <begin position="229"/>
        <end position="259"/>
    </location>
</feature>
<dbReference type="GO" id="GO:0000981">
    <property type="term" value="F:DNA-binding transcription factor activity, RNA polymerase II-specific"/>
    <property type="evidence" value="ECO:0007669"/>
    <property type="project" value="InterPro"/>
</dbReference>
<keyword evidence="6 10" id="KW-0238">DNA-binding</keyword>
<dbReference type="SUPFAM" id="SSF46689">
    <property type="entry name" value="Homeodomain-like"/>
    <property type="match status" value="1"/>
</dbReference>
<evidence type="ECO:0000256" key="1">
    <source>
        <dbReference type="ARBA" id="ARBA00004123"/>
    </source>
</evidence>
<sequence length="722" mass="77411">MSSPSSGTVSSSVVIKQEDAAALEPDAFAMEPGCLEEGMKSEGVSGAAAPGAPPYTLAFSPEHVACVCEALQQGGDLDRLARFLWSLPQSELLRGNESILKARALVAFHQGRYQELFAVLESHNFEPSNHAALQDLWYRARYSEAEKARGRALGAVDKYRLRRKFPLPRTIWDGEETVYCFKEKSRNALKELYKHNRYPSPAAKRNLAKITGLSLTQVSNWFKNRRQRDRNPSEAQSKSESDGNHSTEDESSKGQDDLSPHPLSNSDGVPNLNLTGSADAIYMQQVGNKISLSSSGVLLNGSLVSSNASSVFLNGGSFIQGPSGVLLNGLNVANSQNVALHSPKMASTIGSNGISNSDILGSSPDDIKDFKVLQSALTDATTTYTTTMQHSFPGLIPTTEVKSENIEPPSSQDGGTVVTFTTPIQINQYGIVQIPNSGTNSQLLNGSIGFSTLQLPSVAVSQGNLSLTPGTSDGGTFTSDTISSGDQGKVFLSSLPPSTVVYTVPHSIKQDGMERSLVFSPIMPVNHNTAQVNISMSSEETLHSVAASIVNGTNAHNFSLVPPTLITASGHLASITGNQQAILNQSISSPETTTVNVTSSSNAHFAPLPNCHYITAQDLLSVSQAHSSLVEPITTNSNHSSLPETRIHQDFGSPHTMVLHSVPVTKDDYLSVSHNTTISGSVMLLDTKSKYVVSNMVEELETDKKELAKLQNVEMDEDMHDL</sequence>
<evidence type="ECO:0000313" key="15">
    <source>
        <dbReference type="Proteomes" id="UP000694569"/>
    </source>
</evidence>
<comment type="similarity">
    <text evidence="3">Belongs to the SIX/Sine oculis homeobox family.</text>
</comment>
<dbReference type="Ensembl" id="ENSLLET00000020983.1">
    <property type="protein sequence ID" value="ENSLLEP00000020188.1"/>
    <property type="gene ID" value="ENSLLEG00000012807.1"/>
</dbReference>
<dbReference type="Pfam" id="PF16878">
    <property type="entry name" value="SIX1_SD"/>
    <property type="match status" value="1"/>
</dbReference>
<dbReference type="InterPro" id="IPR031701">
    <property type="entry name" value="SIX1_SD"/>
</dbReference>
<keyword evidence="15" id="KW-1185">Reference proteome</keyword>
<feature type="region of interest" description="Disordered" evidence="12">
    <location>
        <begin position="222"/>
        <end position="270"/>
    </location>
</feature>
<dbReference type="PROSITE" id="PS50071">
    <property type="entry name" value="HOMEOBOX_2"/>
    <property type="match status" value="1"/>
</dbReference>